<evidence type="ECO:0000256" key="2">
    <source>
        <dbReference type="SAM" id="Phobius"/>
    </source>
</evidence>
<evidence type="ECO:0000313" key="4">
    <source>
        <dbReference type="EMBL" id="SBS70262.1"/>
    </source>
</evidence>
<evidence type="ECO:0000256" key="1">
    <source>
        <dbReference type="SAM" id="MobiDB-lite"/>
    </source>
</evidence>
<dbReference type="RefSeq" id="WP_295572918.1">
    <property type="nucleotide sequence ID" value="NZ_FLQR01000001.1"/>
</dbReference>
<keyword evidence="2" id="KW-0812">Transmembrane</keyword>
<evidence type="ECO:0000259" key="3">
    <source>
        <dbReference type="Pfam" id="PF10756"/>
    </source>
</evidence>
<dbReference type="Pfam" id="PF10756">
    <property type="entry name" value="bPH_6"/>
    <property type="match status" value="1"/>
</dbReference>
<protein>
    <submittedName>
        <fullName evidence="4">Putative Integral membrane protein</fullName>
    </submittedName>
</protein>
<dbReference type="EMBL" id="FLQR01000001">
    <property type="protein sequence ID" value="SBS70262.1"/>
    <property type="molecule type" value="Genomic_DNA"/>
</dbReference>
<feature type="domain" description="Low molecular weight protein antigen 6 PH" evidence="3">
    <location>
        <begin position="59"/>
        <end position="109"/>
    </location>
</feature>
<organism evidence="4">
    <name type="scientific">uncultured Microbacterium sp</name>
    <dbReference type="NCBI Taxonomy" id="191216"/>
    <lineage>
        <taxon>Bacteria</taxon>
        <taxon>Bacillati</taxon>
        <taxon>Actinomycetota</taxon>
        <taxon>Actinomycetes</taxon>
        <taxon>Micrococcales</taxon>
        <taxon>Microbacteriaceae</taxon>
        <taxon>Microbacterium</taxon>
        <taxon>environmental samples</taxon>
    </lineage>
</organism>
<feature type="compositionally biased region" description="Basic and acidic residues" evidence="1">
    <location>
        <begin position="120"/>
        <end position="138"/>
    </location>
</feature>
<keyword evidence="2" id="KW-0472">Membrane</keyword>
<dbReference type="InterPro" id="IPR019692">
    <property type="entry name" value="CFP-6_PH"/>
</dbReference>
<name>A0A1Y5NV09_9MICO</name>
<dbReference type="AlphaFoldDB" id="A0A1Y5NV09"/>
<sequence length="201" mass="21355">MPHPVRFRPRGGVILAAIAIVICAVALVSLAVTDGIEGVLQWGWPIVAFAWLAWLLYIRPSVEVTEAFVEIRNLFRTHRVPWGDVAAVESRYALTVETAGGSRIRAWAAPAPGARRALSTRREEVSRTPGDSDTRGPSDAEGTDSGDAAALVRRALEEHRRSGGVDLPGGTATTWDVVTLGVTLALLAAAGYSLVQASLHG</sequence>
<gene>
    <name evidence="4" type="ORF">MIPYR_10384</name>
</gene>
<keyword evidence="2" id="KW-1133">Transmembrane helix</keyword>
<feature type="transmembrane region" description="Helical" evidence="2">
    <location>
        <begin position="12"/>
        <end position="33"/>
    </location>
</feature>
<proteinExistence type="predicted"/>
<reference evidence="4" key="1">
    <citation type="submission" date="2016-03" db="EMBL/GenBank/DDBJ databases">
        <authorList>
            <person name="Ploux O."/>
        </authorList>
    </citation>
    <scope>NUCLEOTIDE SEQUENCE</scope>
    <source>
        <strain evidence="4">UC1</strain>
    </source>
</reference>
<feature type="region of interest" description="Disordered" evidence="1">
    <location>
        <begin position="115"/>
        <end position="146"/>
    </location>
</feature>
<feature type="transmembrane region" description="Helical" evidence="2">
    <location>
        <begin position="39"/>
        <end position="58"/>
    </location>
</feature>
<accession>A0A1Y5NV09</accession>